<dbReference type="SUPFAM" id="SSF56176">
    <property type="entry name" value="FAD-binding/transporter-associated domain-like"/>
    <property type="match status" value="1"/>
</dbReference>
<dbReference type="InterPro" id="IPR036318">
    <property type="entry name" value="FAD-bd_PCMH-like_sf"/>
</dbReference>
<feature type="domain" description="FAD-binding PCMH-type" evidence="4">
    <location>
        <begin position="1"/>
        <end position="178"/>
    </location>
</feature>
<dbReference type="InterPro" id="IPR005107">
    <property type="entry name" value="CO_DH_flav_C"/>
</dbReference>
<comment type="caution">
    <text evidence="5">The sequence shown here is derived from an EMBL/GenBank/DDBJ whole genome shotgun (WGS) entry which is preliminary data.</text>
</comment>
<dbReference type="PANTHER" id="PTHR42659:SF2">
    <property type="entry name" value="XANTHINE DEHYDROGENASE SUBUNIT C-RELATED"/>
    <property type="match status" value="1"/>
</dbReference>
<keyword evidence="2" id="KW-0274">FAD</keyword>
<evidence type="ECO:0000256" key="1">
    <source>
        <dbReference type="ARBA" id="ARBA00022630"/>
    </source>
</evidence>
<dbReference type="SUPFAM" id="SSF55447">
    <property type="entry name" value="CO dehydrogenase flavoprotein C-terminal domain-like"/>
    <property type="match status" value="1"/>
</dbReference>
<dbReference type="InterPro" id="IPR051312">
    <property type="entry name" value="Diverse_Substr_Oxidored"/>
</dbReference>
<evidence type="ECO:0000313" key="6">
    <source>
        <dbReference type="Proteomes" id="UP001596547"/>
    </source>
</evidence>
<evidence type="ECO:0000259" key="4">
    <source>
        <dbReference type="PROSITE" id="PS51387"/>
    </source>
</evidence>
<dbReference type="GO" id="GO:0016491">
    <property type="term" value="F:oxidoreductase activity"/>
    <property type="evidence" value="ECO:0007669"/>
    <property type="project" value="UniProtKB-KW"/>
</dbReference>
<dbReference type="Pfam" id="PF03450">
    <property type="entry name" value="CO_deh_flav_C"/>
    <property type="match status" value="1"/>
</dbReference>
<keyword evidence="6" id="KW-1185">Reference proteome</keyword>
<dbReference type="InterPro" id="IPR036683">
    <property type="entry name" value="CO_DH_flav_C_dom_sf"/>
</dbReference>
<accession>A0ABD6AFA8</accession>
<dbReference type="Pfam" id="PF00941">
    <property type="entry name" value="FAD_binding_5"/>
    <property type="match status" value="1"/>
</dbReference>
<sequence>MYPREFDYYRAKTVAEAIALLEEHRFEETELLAGGHSLIPTMKTGLAAPDIVIDIGHIDELNGIVDDGGHFSIGALTNYDAVASSRPLRERTPAFAEAAAAVGDVQVRNRGTVGGNIAHADPASDLPGAALVSEAVIVVRGPDGERTVPADEFFMGMYMTDVQPDELLTHIELPALDAVGSGGAYVKRASPSSGFAIVGVAAVLEIADDTIRTARVAATGVLDHAVRLPAVERSLVGAAATPETIADAAEHADDSLDAALIMEDIHASGEFRQQLLNVYTERALESAAERADVGSRPNSR</sequence>
<protein>
    <submittedName>
        <fullName evidence="5">FAD binding domain-containing protein</fullName>
    </submittedName>
</protein>
<dbReference type="Gene3D" id="3.30.465.10">
    <property type="match status" value="1"/>
</dbReference>
<dbReference type="InterPro" id="IPR002346">
    <property type="entry name" value="Mopterin_DH_FAD-bd"/>
</dbReference>
<gene>
    <name evidence="5" type="ORF">ACFQPE_19675</name>
</gene>
<dbReference type="PANTHER" id="PTHR42659">
    <property type="entry name" value="XANTHINE DEHYDROGENASE SUBUNIT C-RELATED"/>
    <property type="match status" value="1"/>
</dbReference>
<dbReference type="InterPro" id="IPR016169">
    <property type="entry name" value="FAD-bd_PCMH_sub2"/>
</dbReference>
<proteinExistence type="predicted"/>
<keyword evidence="1" id="KW-0285">Flavoprotein</keyword>
<dbReference type="AlphaFoldDB" id="A0ABD6AFA8"/>
<reference evidence="5 6" key="1">
    <citation type="journal article" date="2019" name="Int. J. Syst. Evol. Microbiol.">
        <title>The Global Catalogue of Microorganisms (GCM) 10K type strain sequencing project: providing services to taxonomists for standard genome sequencing and annotation.</title>
        <authorList>
            <consortium name="The Broad Institute Genomics Platform"/>
            <consortium name="The Broad Institute Genome Sequencing Center for Infectious Disease"/>
            <person name="Wu L."/>
            <person name="Ma J."/>
        </authorList>
    </citation>
    <scope>NUCLEOTIDE SEQUENCE [LARGE SCALE GENOMIC DNA]</scope>
    <source>
        <strain evidence="5 6">PSR21</strain>
    </source>
</reference>
<dbReference type="Gene3D" id="3.30.43.10">
    <property type="entry name" value="Uridine Diphospho-n-acetylenolpyruvylglucosamine Reductase, domain 2"/>
    <property type="match status" value="1"/>
</dbReference>
<evidence type="ECO:0000256" key="2">
    <source>
        <dbReference type="ARBA" id="ARBA00022827"/>
    </source>
</evidence>
<keyword evidence="3" id="KW-0560">Oxidoreductase</keyword>
<name>A0ABD6AFA8_9EURY</name>
<organism evidence="5 6">
    <name type="scientific">Halomarina halobia</name>
    <dbReference type="NCBI Taxonomy" id="3033386"/>
    <lineage>
        <taxon>Archaea</taxon>
        <taxon>Methanobacteriati</taxon>
        <taxon>Methanobacteriota</taxon>
        <taxon>Stenosarchaea group</taxon>
        <taxon>Halobacteria</taxon>
        <taxon>Halobacteriales</taxon>
        <taxon>Natronomonadaceae</taxon>
        <taxon>Halomarina</taxon>
    </lineage>
</organism>
<dbReference type="InterPro" id="IPR016167">
    <property type="entry name" value="FAD-bd_PCMH_sub1"/>
</dbReference>
<dbReference type="GeneID" id="79317817"/>
<dbReference type="Proteomes" id="UP001596547">
    <property type="component" value="Unassembled WGS sequence"/>
</dbReference>
<dbReference type="RefSeq" id="WP_276306166.1">
    <property type="nucleotide sequence ID" value="NZ_CP119993.1"/>
</dbReference>
<evidence type="ECO:0000313" key="5">
    <source>
        <dbReference type="EMBL" id="MFC7318996.1"/>
    </source>
</evidence>
<dbReference type="InterPro" id="IPR016166">
    <property type="entry name" value="FAD-bd_PCMH"/>
</dbReference>
<evidence type="ECO:0000256" key="3">
    <source>
        <dbReference type="ARBA" id="ARBA00023002"/>
    </source>
</evidence>
<dbReference type="EMBL" id="JBHTBF010000003">
    <property type="protein sequence ID" value="MFC7318996.1"/>
    <property type="molecule type" value="Genomic_DNA"/>
</dbReference>
<dbReference type="SMART" id="SM01092">
    <property type="entry name" value="CO_deh_flav_C"/>
    <property type="match status" value="1"/>
</dbReference>
<dbReference type="PROSITE" id="PS51387">
    <property type="entry name" value="FAD_PCMH"/>
    <property type="match status" value="1"/>
</dbReference>
<dbReference type="Gene3D" id="3.30.390.50">
    <property type="entry name" value="CO dehydrogenase flavoprotein, C-terminal domain"/>
    <property type="match status" value="1"/>
</dbReference>
<dbReference type="FunFam" id="3.30.465.10:FF:000017">
    <property type="entry name" value="Xanthine dehydrogenase, FAD binding subunit"/>
    <property type="match status" value="1"/>
</dbReference>